<organism evidence="1 2">
    <name type="scientific">Stenomitos frigidus AS-A4</name>
    <dbReference type="NCBI Taxonomy" id="2933935"/>
    <lineage>
        <taxon>Bacteria</taxon>
        <taxon>Bacillati</taxon>
        <taxon>Cyanobacteriota</taxon>
        <taxon>Cyanophyceae</taxon>
        <taxon>Leptolyngbyales</taxon>
        <taxon>Leptolyngbyaceae</taxon>
        <taxon>Stenomitos</taxon>
    </lineage>
</organism>
<name>A0ABV0KD30_9CYAN</name>
<accession>A0ABV0KD30</accession>
<dbReference type="Proteomes" id="UP001476950">
    <property type="component" value="Unassembled WGS sequence"/>
</dbReference>
<comment type="caution">
    <text evidence="1">The sequence shown here is derived from an EMBL/GenBank/DDBJ whole genome shotgun (WGS) entry which is preliminary data.</text>
</comment>
<sequence length="408" mass="46796">MSNELNFELSGGTDVAKWFLFHPEDLAHRWHAPPSWWIEDFAVSKEFAAGSLVAVSTGKDGGFKIRFTNRGLTEREQTYVRKTAAFRLRVLHGRLYLDGGWAVPEVNQINPEECYSSDDAWITLPNGDYRATVYAIAWFEEPGAMDENGYSTPQALTTYVVELQSVASLEEIVPPTSIPDLDPILYTFEDSDLPEAAWLTNEEYTEPLAPVYPLLYWHEVIFPGIEQKFSLEPDAPFEVVDGQMVISYSIDEQAIGTLFSVSQMPSRNMCYLIYSYHMERLQRYDYDYLQGVGTRLVRLNRVFEKEEDLWVEVEPYEPPPVSVDLCAITRLKQLFADYADKNATYQERIQFHHFYAERVASLTNPRELGWFIANAIDFNGDQQQALLTLSDADLIEALTQALERRLSE</sequence>
<dbReference type="RefSeq" id="WP_190453442.1">
    <property type="nucleotide sequence ID" value="NZ_JAMPLM010000001.1"/>
</dbReference>
<protein>
    <submittedName>
        <fullName evidence="1">LON peptidase substrate-binding domain-containing protein</fullName>
    </submittedName>
</protein>
<reference evidence="1 2" key="1">
    <citation type="submission" date="2022-04" db="EMBL/GenBank/DDBJ databases">
        <title>Positive selection, recombination, and allopatry shape intraspecific diversity of widespread and dominant cyanobacteria.</title>
        <authorList>
            <person name="Wei J."/>
            <person name="Shu W."/>
            <person name="Hu C."/>
        </authorList>
    </citation>
    <scope>NUCLEOTIDE SEQUENCE [LARGE SCALE GENOMIC DNA]</scope>
    <source>
        <strain evidence="1 2">AS-A4</strain>
    </source>
</reference>
<keyword evidence="2" id="KW-1185">Reference proteome</keyword>
<dbReference type="EMBL" id="JAMPLM010000001">
    <property type="protein sequence ID" value="MEP1056953.1"/>
    <property type="molecule type" value="Genomic_DNA"/>
</dbReference>
<gene>
    <name evidence="1" type="ORF">NDI38_00785</name>
</gene>
<proteinExistence type="predicted"/>
<evidence type="ECO:0000313" key="2">
    <source>
        <dbReference type="Proteomes" id="UP001476950"/>
    </source>
</evidence>
<evidence type="ECO:0000313" key="1">
    <source>
        <dbReference type="EMBL" id="MEP1056953.1"/>
    </source>
</evidence>